<dbReference type="Pfam" id="PF00249">
    <property type="entry name" value="Myb_DNA-binding"/>
    <property type="match status" value="1"/>
</dbReference>
<dbReference type="InterPro" id="IPR006447">
    <property type="entry name" value="Myb_dom_plants"/>
</dbReference>
<reference evidence="9 11" key="2">
    <citation type="journal article" date="2018" name="Plant J.">
        <title>The Physcomitrella patens chromosome-scale assembly reveals moss genome structure and evolution.</title>
        <authorList>
            <person name="Lang D."/>
            <person name="Ullrich K.K."/>
            <person name="Murat F."/>
            <person name="Fuchs J."/>
            <person name="Jenkins J."/>
            <person name="Haas F.B."/>
            <person name="Piednoel M."/>
            <person name="Gundlach H."/>
            <person name="Van Bel M."/>
            <person name="Meyberg R."/>
            <person name="Vives C."/>
            <person name="Morata J."/>
            <person name="Symeonidi A."/>
            <person name="Hiss M."/>
            <person name="Muchero W."/>
            <person name="Kamisugi Y."/>
            <person name="Saleh O."/>
            <person name="Blanc G."/>
            <person name="Decker E.L."/>
            <person name="van Gessel N."/>
            <person name="Grimwood J."/>
            <person name="Hayes R.D."/>
            <person name="Graham S.W."/>
            <person name="Gunter L.E."/>
            <person name="McDaniel S.F."/>
            <person name="Hoernstein S.N.W."/>
            <person name="Larsson A."/>
            <person name="Li F.W."/>
            <person name="Perroud P.F."/>
            <person name="Phillips J."/>
            <person name="Ranjan P."/>
            <person name="Rokshar D.S."/>
            <person name="Rothfels C.J."/>
            <person name="Schneider L."/>
            <person name="Shu S."/>
            <person name="Stevenson D.W."/>
            <person name="Thummler F."/>
            <person name="Tillich M."/>
            <person name="Villarreal Aguilar J.C."/>
            <person name="Widiez T."/>
            <person name="Wong G.K."/>
            <person name="Wymore A."/>
            <person name="Zhang Y."/>
            <person name="Zimmer A.D."/>
            <person name="Quatrano R.S."/>
            <person name="Mayer K.F.X."/>
            <person name="Goodstein D."/>
            <person name="Casacuberta J.M."/>
            <person name="Vandepoele K."/>
            <person name="Reski R."/>
            <person name="Cuming A.C."/>
            <person name="Tuskan G.A."/>
            <person name="Maumus F."/>
            <person name="Salse J."/>
            <person name="Schmutz J."/>
            <person name="Rensing S.A."/>
        </authorList>
    </citation>
    <scope>NUCLEOTIDE SEQUENCE [LARGE SCALE GENOMIC DNA]</scope>
    <source>
        <strain evidence="10 11">cv. Gransden 2004</strain>
    </source>
</reference>
<keyword evidence="2" id="KW-0217">Developmental protein</keyword>
<comment type="subcellular location">
    <subcellularLocation>
        <location evidence="1">Nucleus</location>
    </subcellularLocation>
</comment>
<evidence type="ECO:0000256" key="7">
    <source>
        <dbReference type="SAM" id="MobiDB-lite"/>
    </source>
</evidence>
<dbReference type="Proteomes" id="UP000006727">
    <property type="component" value="Chromosome 23"/>
</dbReference>
<dbReference type="InterPro" id="IPR001005">
    <property type="entry name" value="SANT/Myb"/>
</dbReference>
<dbReference type="SUPFAM" id="SSF46689">
    <property type="entry name" value="Homeodomain-like"/>
    <property type="match status" value="1"/>
</dbReference>
<organism evidence="9">
    <name type="scientific">Physcomitrium patens</name>
    <name type="common">Spreading-leaved earth moss</name>
    <name type="synonym">Physcomitrella patens</name>
    <dbReference type="NCBI Taxonomy" id="3218"/>
    <lineage>
        <taxon>Eukaryota</taxon>
        <taxon>Viridiplantae</taxon>
        <taxon>Streptophyta</taxon>
        <taxon>Embryophyta</taxon>
        <taxon>Bryophyta</taxon>
        <taxon>Bryophytina</taxon>
        <taxon>Bryopsida</taxon>
        <taxon>Funariidae</taxon>
        <taxon>Funariales</taxon>
        <taxon>Funariaceae</taxon>
        <taxon>Physcomitrium</taxon>
    </lineage>
</organism>
<evidence type="ECO:0000256" key="2">
    <source>
        <dbReference type="ARBA" id="ARBA00022473"/>
    </source>
</evidence>
<feature type="compositionally biased region" description="Polar residues" evidence="7">
    <location>
        <begin position="31"/>
        <end position="48"/>
    </location>
</feature>
<keyword evidence="3" id="KW-0221">Differentiation</keyword>
<gene>
    <name evidence="10" type="primary">LOC112275961</name>
    <name evidence="9" type="ORF">PHYPA_028315</name>
</gene>
<dbReference type="PANTHER" id="PTHR31496:SF3">
    <property type="entry name" value="TRANSCRIPTION REPRESSOR KAN1"/>
    <property type="match status" value="1"/>
</dbReference>
<dbReference type="PaxDb" id="3218-PP1S49_140V6.1"/>
<feature type="domain" description="Myb-like" evidence="8">
    <location>
        <begin position="328"/>
        <end position="379"/>
    </location>
</feature>
<dbReference type="FunFam" id="1.10.10.60:FF:000002">
    <property type="entry name" value="Myb family transcription factor"/>
    <property type="match status" value="1"/>
</dbReference>
<evidence type="ECO:0000313" key="9">
    <source>
        <dbReference type="EMBL" id="PNR29621.1"/>
    </source>
</evidence>
<proteinExistence type="predicted"/>
<reference evidence="9 11" key="1">
    <citation type="journal article" date="2008" name="Science">
        <title>The Physcomitrella genome reveals evolutionary insights into the conquest of land by plants.</title>
        <authorList>
            <person name="Rensing S."/>
            <person name="Lang D."/>
            <person name="Zimmer A."/>
            <person name="Terry A."/>
            <person name="Salamov A."/>
            <person name="Shapiro H."/>
            <person name="Nishiyama T."/>
            <person name="Perroud P.-F."/>
            <person name="Lindquist E."/>
            <person name="Kamisugi Y."/>
            <person name="Tanahashi T."/>
            <person name="Sakakibara K."/>
            <person name="Fujita T."/>
            <person name="Oishi K."/>
            <person name="Shin-I T."/>
            <person name="Kuroki Y."/>
            <person name="Toyoda A."/>
            <person name="Suzuki Y."/>
            <person name="Hashimoto A."/>
            <person name="Yamaguchi K."/>
            <person name="Sugano A."/>
            <person name="Kohara Y."/>
            <person name="Fujiyama A."/>
            <person name="Anterola A."/>
            <person name="Aoki S."/>
            <person name="Ashton N."/>
            <person name="Barbazuk W.B."/>
            <person name="Barker E."/>
            <person name="Bennetzen J."/>
            <person name="Bezanilla M."/>
            <person name="Blankenship R."/>
            <person name="Cho S.H."/>
            <person name="Dutcher S."/>
            <person name="Estelle M."/>
            <person name="Fawcett J.A."/>
            <person name="Gundlach H."/>
            <person name="Hanada K."/>
            <person name="Heyl A."/>
            <person name="Hicks K.A."/>
            <person name="Hugh J."/>
            <person name="Lohr M."/>
            <person name="Mayer K."/>
            <person name="Melkozernov A."/>
            <person name="Murata T."/>
            <person name="Nelson D."/>
            <person name="Pils B."/>
            <person name="Prigge M."/>
            <person name="Reiss B."/>
            <person name="Renner T."/>
            <person name="Rombauts S."/>
            <person name="Rushton P."/>
            <person name="Sanderfoot A."/>
            <person name="Schween G."/>
            <person name="Shiu S.-H."/>
            <person name="Stueber K."/>
            <person name="Theodoulou F.L."/>
            <person name="Tu H."/>
            <person name="Van de Peer Y."/>
            <person name="Verrier P.J."/>
            <person name="Waters E."/>
            <person name="Wood A."/>
            <person name="Yang L."/>
            <person name="Cove D."/>
            <person name="Cuming A."/>
            <person name="Hasebe M."/>
            <person name="Lucas S."/>
            <person name="Mishler D.B."/>
            <person name="Reski R."/>
            <person name="Grigoriev I."/>
            <person name="Quatrano R.S."/>
            <person name="Boore J.L."/>
        </authorList>
    </citation>
    <scope>NUCLEOTIDE SEQUENCE [LARGE SCALE GENOMIC DNA]</scope>
    <source>
        <strain evidence="10 11">cv. Gransden 2004</strain>
    </source>
</reference>
<reference evidence="10" key="3">
    <citation type="submission" date="2020-12" db="UniProtKB">
        <authorList>
            <consortium name="EnsemblPlants"/>
        </authorList>
    </citation>
    <scope>IDENTIFICATION</scope>
</reference>
<dbReference type="HOGENOM" id="CLU_569116_0_0_1"/>
<feature type="compositionally biased region" description="Polar residues" evidence="7">
    <location>
        <begin position="65"/>
        <end position="85"/>
    </location>
</feature>
<dbReference type="EnsemblPlants" id="Pp3c23_19680V3.2">
    <property type="protein sequence ID" value="Pp3c23_19680V3.2"/>
    <property type="gene ID" value="Pp3c23_19680"/>
</dbReference>
<evidence type="ECO:0000313" key="11">
    <source>
        <dbReference type="Proteomes" id="UP000006727"/>
    </source>
</evidence>
<dbReference type="NCBIfam" id="TIGR01557">
    <property type="entry name" value="myb_SHAQKYF"/>
    <property type="match status" value="1"/>
</dbReference>
<evidence type="ECO:0000256" key="4">
    <source>
        <dbReference type="ARBA" id="ARBA00023015"/>
    </source>
</evidence>
<evidence type="ECO:0000256" key="3">
    <source>
        <dbReference type="ARBA" id="ARBA00022782"/>
    </source>
</evidence>
<name>A9S5B8_PHYPA</name>
<feature type="region of interest" description="Disordered" evidence="7">
    <location>
        <begin position="1"/>
        <end position="85"/>
    </location>
</feature>
<dbReference type="GeneID" id="112275961"/>
<dbReference type="OrthoDB" id="551907at2759"/>
<dbReference type="PANTHER" id="PTHR31496">
    <property type="entry name" value="TRANSCRIPTION FACTOR KAN2-RELATED"/>
    <property type="match status" value="1"/>
</dbReference>
<dbReference type="GO" id="GO:0000976">
    <property type="term" value="F:transcription cis-regulatory region binding"/>
    <property type="evidence" value="ECO:0007669"/>
    <property type="project" value="InterPro"/>
</dbReference>
<feature type="compositionally biased region" description="Polar residues" evidence="7">
    <location>
        <begin position="1"/>
        <end position="20"/>
    </location>
</feature>
<dbReference type="Gramene" id="Pp3c23_19680V3.1">
    <property type="protein sequence ID" value="Pp3c23_19680V3.1"/>
    <property type="gene ID" value="Pp3c23_19680"/>
</dbReference>
<dbReference type="GO" id="GO:0005634">
    <property type="term" value="C:nucleus"/>
    <property type="evidence" value="ECO:0007669"/>
    <property type="project" value="UniProtKB-SubCell"/>
</dbReference>
<keyword evidence="11" id="KW-1185">Reference proteome</keyword>
<dbReference type="InterPro" id="IPR044847">
    <property type="entry name" value="KAN_fam"/>
</dbReference>
<dbReference type="EMBL" id="ABEU02000023">
    <property type="protein sequence ID" value="PNR29621.1"/>
    <property type="molecule type" value="Genomic_DNA"/>
</dbReference>
<accession>A9S5B8</accession>
<dbReference type="eggNOG" id="ENOG502QRMZ">
    <property type="taxonomic scope" value="Eukaryota"/>
</dbReference>
<dbReference type="EnsemblPlants" id="Pp3c23_19680V3.4">
    <property type="protein sequence ID" value="Pp3c23_19680V3.4"/>
    <property type="gene ID" value="Pp3c23_19680"/>
</dbReference>
<sequence>MQESSLDKSMTLLSSTTNQPGPDLALHICPPNSSSEVRPKASSPQCVSQDLPEHVHGFDLWKQPPKSTTSCTDSESNVSSPVNEQSSYAANGIDNLGASTVLCLANPQPSDPPYSKQAPEGMAFGGRDEVQENLLESRYLRNELAHPFLLDMDSRSDVKLISPESDRTSSPSERVRQDFRRMYTGEIQEDFSRRLAENNSDNFHFQPRVFPPAPPYSAIHALSLGRLSEPDAQTDALFRTDLLKLGNYHMGEREPWVSHSNNYGFEDDVSRQVGKGLYTSTFPGKFPTFFRSCGASYNVRQEDMYANFAFRPRFPPKSPCKRSIRAPRMRWTVALHDQFVQAVELLGGHERATPKSVLELMRRKDLTLAHVKSHLQMYRTVKTTDKSGSSPGPGDLELSPTSEARPPTESLLVSDGISRSRKSIHSSNSGVHNLELGNYHNLDDRQDTTVPKHNKVWLPEFPSNYNPTQRGCWKFGTLSC</sequence>
<keyword evidence="6" id="KW-0539">Nucleus</keyword>
<dbReference type="GO" id="GO:0006355">
    <property type="term" value="P:regulation of DNA-templated transcription"/>
    <property type="evidence" value="ECO:0007669"/>
    <property type="project" value="InterPro"/>
</dbReference>
<dbReference type="EnsemblPlants" id="Pp3c23_19680V3.3">
    <property type="protein sequence ID" value="Pp3c23_19680V3.3"/>
    <property type="gene ID" value="Pp3c23_19680"/>
</dbReference>
<protein>
    <recommendedName>
        <fullName evidence="8">Myb-like domain-containing protein</fullName>
    </recommendedName>
</protein>
<evidence type="ECO:0000256" key="5">
    <source>
        <dbReference type="ARBA" id="ARBA00023163"/>
    </source>
</evidence>
<dbReference type="Gramene" id="Pp3c23_19680V3.3">
    <property type="protein sequence ID" value="Pp3c23_19680V3.3"/>
    <property type="gene ID" value="Pp3c23_19680"/>
</dbReference>
<dbReference type="InterPro" id="IPR009057">
    <property type="entry name" value="Homeodomain-like_sf"/>
</dbReference>
<keyword evidence="4" id="KW-0805">Transcription regulation</keyword>
<feature type="region of interest" description="Disordered" evidence="7">
    <location>
        <begin position="381"/>
        <end position="434"/>
    </location>
</feature>
<dbReference type="Gramene" id="Pp3c23_19680V3.2">
    <property type="protein sequence ID" value="Pp3c23_19680V3.2"/>
    <property type="gene ID" value="Pp3c23_19680"/>
</dbReference>
<dbReference type="Gene3D" id="1.10.10.60">
    <property type="entry name" value="Homeodomain-like"/>
    <property type="match status" value="1"/>
</dbReference>
<keyword evidence="5" id="KW-0804">Transcription</keyword>
<evidence type="ECO:0000259" key="8">
    <source>
        <dbReference type="Pfam" id="PF00249"/>
    </source>
</evidence>
<evidence type="ECO:0000256" key="6">
    <source>
        <dbReference type="ARBA" id="ARBA00023242"/>
    </source>
</evidence>
<dbReference type="KEGG" id="ppp:112275961"/>
<evidence type="ECO:0000313" key="10">
    <source>
        <dbReference type="EnsemblPlants" id="Pp3c23_19680V3.1"/>
    </source>
</evidence>
<dbReference type="Gramene" id="Pp3c23_19680V3.4">
    <property type="protein sequence ID" value="Pp3c23_19680V3.4"/>
    <property type="gene ID" value="Pp3c23_19680"/>
</dbReference>
<dbReference type="RefSeq" id="XP_024362563.1">
    <property type="nucleotide sequence ID" value="XM_024506795.2"/>
</dbReference>
<dbReference type="GO" id="GO:0010158">
    <property type="term" value="P:abaxial cell fate specification"/>
    <property type="evidence" value="ECO:0007669"/>
    <property type="project" value="InterPro"/>
</dbReference>
<dbReference type="EnsemblPlants" id="Pp3c23_19680V3.1">
    <property type="protein sequence ID" value="Pp3c23_19680V3.1"/>
    <property type="gene ID" value="Pp3c23_19680"/>
</dbReference>
<dbReference type="AlphaFoldDB" id="A9S5B8"/>
<dbReference type="STRING" id="3218.A9S5B8"/>
<evidence type="ECO:0000256" key="1">
    <source>
        <dbReference type="ARBA" id="ARBA00004123"/>
    </source>
</evidence>